<dbReference type="EMBL" id="LKAM01000001">
    <property type="protein sequence ID" value="KUM50664.1"/>
    <property type="molecule type" value="Genomic_DNA"/>
</dbReference>
<organism evidence="1">
    <name type="scientific">Picea glauca</name>
    <name type="common">White spruce</name>
    <name type="synonym">Pinus glauca</name>
    <dbReference type="NCBI Taxonomy" id="3330"/>
    <lineage>
        <taxon>Eukaryota</taxon>
        <taxon>Viridiplantae</taxon>
        <taxon>Streptophyta</taxon>
        <taxon>Embryophyta</taxon>
        <taxon>Tracheophyta</taxon>
        <taxon>Spermatophyta</taxon>
        <taxon>Pinopsida</taxon>
        <taxon>Pinidae</taxon>
        <taxon>Conifers I</taxon>
        <taxon>Pinales</taxon>
        <taxon>Pinaceae</taxon>
        <taxon>Picea</taxon>
    </lineage>
</organism>
<gene>
    <name evidence="1" type="ORF">ABT39_MTgene508</name>
</gene>
<dbReference type="AlphaFoldDB" id="A0A101M4C4"/>
<name>A0A101M4C4_PICGL</name>
<comment type="caution">
    <text evidence="1">The sequence shown here is derived from an EMBL/GenBank/DDBJ whole genome shotgun (WGS) entry which is preliminary data.</text>
</comment>
<accession>A0A101M4C4</accession>
<geneLocation type="mitochondrion" evidence="1"/>
<reference evidence="1" key="1">
    <citation type="journal article" date="2015" name="Genome Biol. Evol.">
        <title>Organellar Genomes of White Spruce (Picea glauca): Assembly and Annotation.</title>
        <authorList>
            <person name="Jackman S.D."/>
            <person name="Warren R.L."/>
            <person name="Gibb E.A."/>
            <person name="Vandervalk B.P."/>
            <person name="Mohamadi H."/>
            <person name="Chu J."/>
            <person name="Raymond A."/>
            <person name="Pleasance S."/>
            <person name="Coope R."/>
            <person name="Wildung M.R."/>
            <person name="Ritland C.E."/>
            <person name="Bousquet J."/>
            <person name="Jones S.J."/>
            <person name="Bohlmann J."/>
            <person name="Birol I."/>
        </authorList>
    </citation>
    <scope>NUCLEOTIDE SEQUENCE [LARGE SCALE GENOMIC DNA]</scope>
    <source>
        <tissue evidence="1">Flushing bud</tissue>
    </source>
</reference>
<evidence type="ECO:0000313" key="1">
    <source>
        <dbReference type="EMBL" id="KUM50664.1"/>
    </source>
</evidence>
<keyword evidence="1" id="KW-0496">Mitochondrion</keyword>
<proteinExistence type="predicted"/>
<sequence length="56" mass="6512">MHLDPSLLEDLEHPEHLEHPELDLDQFTSRISLRAAWNRISISIIINLITITKVLL</sequence>
<protein>
    <submittedName>
        <fullName evidence="1">Uncharacterized protein</fullName>
    </submittedName>
</protein>